<dbReference type="AlphaFoldDB" id="A0A811RQX6"/>
<dbReference type="InterPro" id="IPR025558">
    <property type="entry name" value="DUF4283"/>
</dbReference>
<dbReference type="OrthoDB" id="686405at2759"/>
<dbReference type="GO" id="GO:0003676">
    <property type="term" value="F:nucleic acid binding"/>
    <property type="evidence" value="ECO:0007669"/>
    <property type="project" value="InterPro"/>
</dbReference>
<keyword evidence="1" id="KW-0862">Zinc</keyword>
<dbReference type="GO" id="GO:0008270">
    <property type="term" value="F:zinc ion binding"/>
    <property type="evidence" value="ECO:0007669"/>
    <property type="project" value="UniProtKB-KW"/>
</dbReference>
<sequence length="646" mass="71781">MGLACHIAKIHSEASVENNAWELKQYIEELYWGSGKQVLLLGHSKGGVDAAAALSLYWSELKVASDILREGQIADKETRRIMELIGDIRALEDLTYAKRNDFISKHKLPIDELPIISFHTEASTAPTVLASLTRVAQAELLPWLPLPRFFLSTSDFVESMLASLKVPVVAPVSAAMAVTALHLRLRYGERSDGLVTRRDAEVPGSVVVRPERRLDHAWMVYSTLKMGSAEADASTNQGIGEGFENKQTCGDGVTELFGRLKLTPEESKVLTVDDDVEEGLATSDCAIVGKVLSSSVLHLQTIIGALRPAWGNPKGLVARSVGENLFITEFGSRQDLERVLDGSPWNVSKRAVLIKRYDPNQRPTDIVFNLLPIWVRIMNLPFGLMNGKWGGQLAGMIGEVEKLKLDDQGRAWGPYLRAKVAIDVSKPLRRCVGIFSARRQTNEWYDVQYEKLPHFCFSCGIIGHSSIECPSPAARDNKGLLPYGENLRVPDDKKKKQTDDKQGHASPSSGRNANSRSRYDGTETNSAQHISVSLENERDLNNKSLNKRSEIAGRDNLILENDQMDIQGRKRKQNETTEYDIDSSQLMHQISVNDLAIVPLVPGSQPTFEEPDTGSDDLEQKKKMKTEENFPMELSAVAGFQPRRQQ</sequence>
<evidence type="ECO:0000256" key="2">
    <source>
        <dbReference type="SAM" id="MobiDB-lite"/>
    </source>
</evidence>
<feature type="compositionally biased region" description="Basic and acidic residues" evidence="2">
    <location>
        <begin position="488"/>
        <end position="503"/>
    </location>
</feature>
<name>A0A811RQX6_9POAL</name>
<feature type="region of interest" description="Disordered" evidence="2">
    <location>
        <begin position="478"/>
        <end position="538"/>
    </location>
</feature>
<keyword evidence="1" id="KW-0479">Metal-binding</keyword>
<comment type="caution">
    <text evidence="4">The sequence shown here is derived from an EMBL/GenBank/DDBJ whole genome shotgun (WGS) entry which is preliminary data.</text>
</comment>
<keyword evidence="1" id="KW-0863">Zinc-finger</keyword>
<organism evidence="4 5">
    <name type="scientific">Miscanthus lutarioriparius</name>
    <dbReference type="NCBI Taxonomy" id="422564"/>
    <lineage>
        <taxon>Eukaryota</taxon>
        <taxon>Viridiplantae</taxon>
        <taxon>Streptophyta</taxon>
        <taxon>Embryophyta</taxon>
        <taxon>Tracheophyta</taxon>
        <taxon>Spermatophyta</taxon>
        <taxon>Magnoliopsida</taxon>
        <taxon>Liliopsida</taxon>
        <taxon>Poales</taxon>
        <taxon>Poaceae</taxon>
        <taxon>PACMAD clade</taxon>
        <taxon>Panicoideae</taxon>
        <taxon>Andropogonodae</taxon>
        <taxon>Andropogoneae</taxon>
        <taxon>Saccharinae</taxon>
        <taxon>Miscanthus</taxon>
    </lineage>
</organism>
<evidence type="ECO:0000259" key="3">
    <source>
        <dbReference type="PROSITE" id="PS50158"/>
    </source>
</evidence>
<dbReference type="Pfam" id="PF14392">
    <property type="entry name" value="zf-CCHC_4"/>
    <property type="match status" value="1"/>
</dbReference>
<dbReference type="EMBL" id="CAJGYO010000016">
    <property type="protein sequence ID" value="CAD6272032.1"/>
    <property type="molecule type" value="Genomic_DNA"/>
</dbReference>
<dbReference type="Proteomes" id="UP000604825">
    <property type="component" value="Unassembled WGS sequence"/>
</dbReference>
<dbReference type="Gene3D" id="3.40.50.1820">
    <property type="entry name" value="alpha/beta hydrolase"/>
    <property type="match status" value="1"/>
</dbReference>
<evidence type="ECO:0000313" key="5">
    <source>
        <dbReference type="Proteomes" id="UP000604825"/>
    </source>
</evidence>
<dbReference type="PANTHER" id="PTHR31934">
    <property type="entry name" value="ALPHA/BETA-HYDROLASES SUPERFAMILY PROTEIN"/>
    <property type="match status" value="1"/>
</dbReference>
<gene>
    <name evidence="4" type="ORF">NCGR_LOCUS55313</name>
</gene>
<keyword evidence="5" id="KW-1185">Reference proteome</keyword>
<feature type="compositionally biased region" description="Polar residues" evidence="2">
    <location>
        <begin position="505"/>
        <end position="534"/>
    </location>
</feature>
<accession>A0A811RQX6</accession>
<reference evidence="4" key="1">
    <citation type="submission" date="2020-10" db="EMBL/GenBank/DDBJ databases">
        <authorList>
            <person name="Han B."/>
            <person name="Lu T."/>
            <person name="Zhao Q."/>
            <person name="Huang X."/>
            <person name="Zhao Y."/>
        </authorList>
    </citation>
    <scope>NUCLEOTIDE SEQUENCE</scope>
</reference>
<evidence type="ECO:0000256" key="1">
    <source>
        <dbReference type="PROSITE-ProRule" id="PRU00047"/>
    </source>
</evidence>
<dbReference type="InterPro" id="IPR029058">
    <property type="entry name" value="AB_hydrolase_fold"/>
</dbReference>
<feature type="region of interest" description="Disordered" evidence="2">
    <location>
        <begin position="603"/>
        <end position="628"/>
    </location>
</feature>
<dbReference type="InterPro" id="IPR001878">
    <property type="entry name" value="Znf_CCHC"/>
</dbReference>
<dbReference type="PROSITE" id="PS50158">
    <property type="entry name" value="ZF_CCHC"/>
    <property type="match status" value="1"/>
</dbReference>
<evidence type="ECO:0000313" key="4">
    <source>
        <dbReference type="EMBL" id="CAD6272032.1"/>
    </source>
</evidence>
<proteinExistence type="predicted"/>
<protein>
    <recommendedName>
        <fullName evidence="3">CCHC-type domain-containing protein</fullName>
    </recommendedName>
</protein>
<dbReference type="PANTHER" id="PTHR31934:SF5">
    <property type="entry name" value="OS05G0557900 PROTEIN"/>
    <property type="match status" value="1"/>
</dbReference>
<feature type="compositionally biased region" description="Basic and acidic residues" evidence="2">
    <location>
        <begin position="618"/>
        <end position="628"/>
    </location>
</feature>
<feature type="domain" description="CCHC-type" evidence="3">
    <location>
        <begin position="456"/>
        <end position="471"/>
    </location>
</feature>
<dbReference type="InterPro" id="IPR025836">
    <property type="entry name" value="Zn_knuckle_CX2CX4HX4C"/>
</dbReference>
<dbReference type="Pfam" id="PF14111">
    <property type="entry name" value="DUF4283"/>
    <property type="match status" value="1"/>
</dbReference>